<evidence type="ECO:0000313" key="2">
    <source>
        <dbReference type="EMBL" id="BBB27562.1"/>
    </source>
</evidence>
<organism evidence="2 3">
    <name type="scientific">Amphritea japonica ATCC BAA-1530</name>
    <dbReference type="NCBI Taxonomy" id="1278309"/>
    <lineage>
        <taxon>Bacteria</taxon>
        <taxon>Pseudomonadati</taxon>
        <taxon>Pseudomonadota</taxon>
        <taxon>Gammaproteobacteria</taxon>
        <taxon>Oceanospirillales</taxon>
        <taxon>Oceanospirillaceae</taxon>
        <taxon>Amphritea</taxon>
    </lineage>
</organism>
<evidence type="ECO:0000259" key="1">
    <source>
        <dbReference type="Pfam" id="PF09836"/>
    </source>
</evidence>
<evidence type="ECO:0000313" key="3">
    <source>
        <dbReference type="Proteomes" id="UP000595663"/>
    </source>
</evidence>
<dbReference type="RefSeq" id="WP_019623038.1">
    <property type="nucleotide sequence ID" value="NZ_AP014545.1"/>
</dbReference>
<dbReference type="Gene3D" id="1.10.150.690">
    <property type="entry name" value="DUF2063"/>
    <property type="match status" value="1"/>
</dbReference>
<sequence length="289" mass="31819">MALSSYIDAFSDYLRSGDASGMNDFCINAEHLKRMSVYRNGFYKGCVDALAANFPMCEKLVGSDDFKRVARIYVDHYPPLKGTLVGYGQSFPDFLNDFIASLATQSEALKLSSGLADLARLDYAWLMSLMSADATQTLTADKISWLVEEGNDFTQAVVKLNASVALLPVNIETFNQWIALKTNLSEAESFDKSAVKDIDKDNGRSEQADSVFSVDTVMFWRVQGAVQARILSAPEISLMKVLQGEGGVLEGAFDAALALDHNFDASDVFSACLQNEILEIDMAKYNHNY</sequence>
<dbReference type="Pfam" id="PF09836">
    <property type="entry name" value="DUF2063"/>
    <property type="match status" value="1"/>
</dbReference>
<dbReference type="KEGG" id="ajp:AMJAP_2976"/>
<dbReference type="EMBL" id="AP014545">
    <property type="protein sequence ID" value="BBB27562.1"/>
    <property type="molecule type" value="Genomic_DNA"/>
</dbReference>
<gene>
    <name evidence="2" type="ORF">AMJAP_2976</name>
</gene>
<dbReference type="OrthoDB" id="4146344at2"/>
<dbReference type="InterPro" id="IPR044922">
    <property type="entry name" value="DUF2063_N_sf"/>
</dbReference>
<keyword evidence="3" id="KW-1185">Reference proteome</keyword>
<dbReference type="Proteomes" id="UP000595663">
    <property type="component" value="Chromosome"/>
</dbReference>
<reference evidence="2 3" key="1">
    <citation type="journal article" date="2008" name="Int. J. Syst. Evol. Microbiol.">
        <title>Amphritea japonica sp. nov. and Amphritea balenae sp. nov., isolated from the sediment adjacent to sperm whale carcasses off Kagoshima, Japan.</title>
        <authorList>
            <person name="Miyazaki M."/>
            <person name="Nogi Y."/>
            <person name="Fujiwara Y."/>
            <person name="Kawato M."/>
            <person name="Nagahama T."/>
            <person name="Kubokawa K."/>
            <person name="Horikoshi K."/>
        </authorList>
    </citation>
    <scope>NUCLEOTIDE SEQUENCE [LARGE SCALE GENOMIC DNA]</scope>
    <source>
        <strain evidence="2 3">ATCC BAA-1530</strain>
    </source>
</reference>
<dbReference type="InterPro" id="IPR018640">
    <property type="entry name" value="DUF2063"/>
</dbReference>
<protein>
    <recommendedName>
        <fullName evidence="1">Putative DNA-binding domain-containing protein</fullName>
    </recommendedName>
</protein>
<proteinExistence type="predicted"/>
<name>A0A7R6PCM7_9GAMM</name>
<accession>A0A7R6PCM7</accession>
<feature type="domain" description="Putative DNA-binding" evidence="1">
    <location>
        <begin position="8"/>
        <end position="95"/>
    </location>
</feature>
<dbReference type="AlphaFoldDB" id="A0A7R6PCM7"/>